<evidence type="ECO:0000313" key="1">
    <source>
        <dbReference type="EMBL" id="KAK4828142.1"/>
    </source>
</evidence>
<gene>
    <name evidence="1" type="ORF">QYF61_023958</name>
</gene>
<proteinExistence type="predicted"/>
<protein>
    <recommendedName>
        <fullName evidence="3">Reverse transcriptase domain-containing protein</fullName>
    </recommendedName>
</protein>
<evidence type="ECO:0000313" key="2">
    <source>
        <dbReference type="Proteomes" id="UP001333110"/>
    </source>
</evidence>
<dbReference type="AlphaFoldDB" id="A0AAN7P884"/>
<sequence length="190" mass="21563">MQIFKMVFEKDIAANHQSLEQKCRKAIKVVKGLENKSYEEQLRELGLFSLDKRRLRGDLIALYNYLKGGCREVGVSLFSQVASDRTRGNGLILCPGGNNLLRAEDVICLDFSKPFDTVSHDILLTDNLVRSELDRWATRWVGICLNCQAQGVVVNGSKSNWQLVRSGVPQGPIMDLILPWATKWQMRRIL</sequence>
<dbReference type="PANTHER" id="PTHR33332">
    <property type="entry name" value="REVERSE TRANSCRIPTASE DOMAIN-CONTAINING PROTEIN"/>
    <property type="match status" value="1"/>
</dbReference>
<evidence type="ECO:0008006" key="3">
    <source>
        <dbReference type="Google" id="ProtNLM"/>
    </source>
</evidence>
<comment type="caution">
    <text evidence="1">The sequence shown here is derived from an EMBL/GenBank/DDBJ whole genome shotgun (WGS) entry which is preliminary data.</text>
</comment>
<organism evidence="1 2">
    <name type="scientific">Mycteria americana</name>
    <name type="common">Wood stork</name>
    <dbReference type="NCBI Taxonomy" id="33587"/>
    <lineage>
        <taxon>Eukaryota</taxon>
        <taxon>Metazoa</taxon>
        <taxon>Chordata</taxon>
        <taxon>Craniata</taxon>
        <taxon>Vertebrata</taxon>
        <taxon>Euteleostomi</taxon>
        <taxon>Archelosauria</taxon>
        <taxon>Archosauria</taxon>
        <taxon>Dinosauria</taxon>
        <taxon>Saurischia</taxon>
        <taxon>Theropoda</taxon>
        <taxon>Coelurosauria</taxon>
        <taxon>Aves</taxon>
        <taxon>Neognathae</taxon>
        <taxon>Neoaves</taxon>
        <taxon>Aequornithes</taxon>
        <taxon>Ciconiiformes</taxon>
        <taxon>Ciconiidae</taxon>
        <taxon>Mycteria</taxon>
    </lineage>
</organism>
<name>A0AAN7P884_MYCAM</name>
<reference evidence="1 2" key="1">
    <citation type="journal article" date="2023" name="J. Hered.">
        <title>Chromosome-level genome of the wood stork (Mycteria americana) provides insight into avian chromosome evolution.</title>
        <authorList>
            <person name="Flamio R. Jr."/>
            <person name="Ramstad K.M."/>
        </authorList>
    </citation>
    <scope>NUCLEOTIDE SEQUENCE [LARGE SCALE GENOMIC DNA]</scope>
    <source>
        <strain evidence="1">JAX WOST 10</strain>
    </source>
</reference>
<dbReference type="EMBL" id="JAUNZN010000002">
    <property type="protein sequence ID" value="KAK4828142.1"/>
    <property type="molecule type" value="Genomic_DNA"/>
</dbReference>
<keyword evidence="2" id="KW-1185">Reference proteome</keyword>
<dbReference type="Proteomes" id="UP001333110">
    <property type="component" value="Unassembled WGS sequence"/>
</dbReference>
<accession>A0AAN7P884</accession>